<dbReference type="EMBL" id="CYXP01000007">
    <property type="protein sequence ID" value="CUN25369.1"/>
    <property type="molecule type" value="Genomic_DNA"/>
</dbReference>
<dbReference type="Gene3D" id="3.40.50.20">
    <property type="match status" value="1"/>
</dbReference>
<evidence type="ECO:0000313" key="6">
    <source>
        <dbReference type="EMBL" id="CUN25369.1"/>
    </source>
</evidence>
<keyword evidence="2 4" id="KW-0547">Nucleotide-binding</keyword>
<dbReference type="Pfam" id="PF07478">
    <property type="entry name" value="Dala_Dala_lig_C"/>
    <property type="match status" value="1"/>
</dbReference>
<dbReference type="EC" id="6.3.2.4" evidence="6"/>
<protein>
    <submittedName>
        <fullName evidence="6">D-alanine--D-alanine ligase</fullName>
        <ecNumber evidence="6">6.3.2.4</ecNumber>
    </submittedName>
</protein>
<feature type="domain" description="ATP-grasp" evidence="5">
    <location>
        <begin position="116"/>
        <end position="310"/>
    </location>
</feature>
<reference evidence="6 7" key="1">
    <citation type="submission" date="2015-09" db="EMBL/GenBank/DDBJ databases">
        <authorList>
            <consortium name="Pathogen Informatics"/>
        </authorList>
    </citation>
    <scope>NUCLEOTIDE SEQUENCE [LARGE SCALE GENOMIC DNA]</scope>
    <source>
        <strain evidence="6 7">2789STDY5608872</strain>
    </source>
</reference>
<dbReference type="InterPro" id="IPR013815">
    <property type="entry name" value="ATP_grasp_subdomain_1"/>
</dbReference>
<sequence>MERLDGKKILVISSDSSDESFVEAAKALGAYVVCCDKYSDYRVSPAKALADEAWDMDYSDTDAVAKKSISVGIDGVIAGYSEDRVLAACRISKAIGRPFYATEEQIDITRNKRLFKELCVKHGVPIPQDYCANDLLRGENSTVVHYPVIVKPADNGGRKGISICANQTELKTAIQAAAEQSKKGEVVVEDYINGTELCAVYTIVDGEISLSCLNDKYISNESEKTSKLCAFVITPSKYYEQYICEIDRKIKDLLQAIGAQNGVANFQFIANEDGIKAFEMGYRVNGNDDFKVIRKYNGIDFSKMLVSYSLTGKMGDTLVKDNPCFPQYSATLCLYLHGGVIGKIDYFGLVGKKGIDNISMKRCVGNRIIENGTNGQKAGMIKFSAESIEEISSIIKDIKKNLTVDDLEGNNMLLAMFDEKRLLLSREEGINGGH</sequence>
<dbReference type="InterPro" id="IPR052032">
    <property type="entry name" value="ATP-dep_AA_Ligase"/>
</dbReference>
<evidence type="ECO:0000256" key="3">
    <source>
        <dbReference type="ARBA" id="ARBA00022840"/>
    </source>
</evidence>
<dbReference type="InterPro" id="IPR011761">
    <property type="entry name" value="ATP-grasp"/>
</dbReference>
<dbReference type="SUPFAM" id="SSF56059">
    <property type="entry name" value="Glutathione synthetase ATP-binding domain-like"/>
    <property type="match status" value="1"/>
</dbReference>
<gene>
    <name evidence="6" type="primary">ddl</name>
    <name evidence="6" type="ORF">ERS852429_02924</name>
</gene>
<dbReference type="PANTHER" id="PTHR43585:SF2">
    <property type="entry name" value="ATP-GRASP ENZYME FSQD"/>
    <property type="match status" value="1"/>
</dbReference>
<dbReference type="PANTHER" id="PTHR43585">
    <property type="entry name" value="FUMIPYRROLE BIOSYNTHESIS PROTEIN C"/>
    <property type="match status" value="1"/>
</dbReference>
<dbReference type="PROSITE" id="PS50975">
    <property type="entry name" value="ATP_GRASP"/>
    <property type="match status" value="1"/>
</dbReference>
<evidence type="ECO:0000256" key="2">
    <source>
        <dbReference type="ARBA" id="ARBA00022741"/>
    </source>
</evidence>
<evidence type="ECO:0000256" key="4">
    <source>
        <dbReference type="PROSITE-ProRule" id="PRU00409"/>
    </source>
</evidence>
<dbReference type="GO" id="GO:0005524">
    <property type="term" value="F:ATP binding"/>
    <property type="evidence" value="ECO:0007669"/>
    <property type="project" value="UniProtKB-UniRule"/>
</dbReference>
<proteinExistence type="predicted"/>
<keyword evidence="1 6" id="KW-0436">Ligase</keyword>
<dbReference type="Proteomes" id="UP000095591">
    <property type="component" value="Unassembled WGS sequence"/>
</dbReference>
<dbReference type="GO" id="GO:0046872">
    <property type="term" value="F:metal ion binding"/>
    <property type="evidence" value="ECO:0007669"/>
    <property type="project" value="InterPro"/>
</dbReference>
<dbReference type="GO" id="GO:0008716">
    <property type="term" value="F:D-alanine-D-alanine ligase activity"/>
    <property type="evidence" value="ECO:0007669"/>
    <property type="project" value="UniProtKB-EC"/>
</dbReference>
<name>A0A173VD87_PARDI</name>
<organism evidence="6 7">
    <name type="scientific">Parabacteroides distasonis</name>
    <dbReference type="NCBI Taxonomy" id="823"/>
    <lineage>
        <taxon>Bacteria</taxon>
        <taxon>Pseudomonadati</taxon>
        <taxon>Bacteroidota</taxon>
        <taxon>Bacteroidia</taxon>
        <taxon>Bacteroidales</taxon>
        <taxon>Tannerellaceae</taxon>
        <taxon>Parabacteroides</taxon>
    </lineage>
</organism>
<keyword evidence="3 4" id="KW-0067">ATP-binding</keyword>
<dbReference type="AlphaFoldDB" id="A0A173VD87"/>
<dbReference type="Gene3D" id="3.30.470.20">
    <property type="entry name" value="ATP-grasp fold, B domain"/>
    <property type="match status" value="1"/>
</dbReference>
<evidence type="ECO:0000259" key="5">
    <source>
        <dbReference type="PROSITE" id="PS50975"/>
    </source>
</evidence>
<evidence type="ECO:0000313" key="7">
    <source>
        <dbReference type="Proteomes" id="UP000095591"/>
    </source>
</evidence>
<dbReference type="Gene3D" id="3.30.1490.20">
    <property type="entry name" value="ATP-grasp fold, A domain"/>
    <property type="match status" value="1"/>
</dbReference>
<evidence type="ECO:0000256" key="1">
    <source>
        <dbReference type="ARBA" id="ARBA00022598"/>
    </source>
</evidence>
<accession>A0A173VD87</accession>
<dbReference type="InterPro" id="IPR011095">
    <property type="entry name" value="Dala_Dala_lig_C"/>
</dbReference>
<dbReference type="RefSeq" id="WP_057319676.1">
    <property type="nucleotide sequence ID" value="NZ_CYXP01000007.1"/>
</dbReference>